<keyword evidence="8" id="KW-1185">Reference proteome</keyword>
<name>A0A6N8EBR5_9GAMM</name>
<feature type="transmembrane region" description="Helical" evidence="5">
    <location>
        <begin position="243"/>
        <end position="263"/>
    </location>
</feature>
<feature type="transmembrane region" description="Helical" evidence="5">
    <location>
        <begin position="45"/>
        <end position="65"/>
    </location>
</feature>
<dbReference type="EMBL" id="WNKT01000011">
    <property type="protein sequence ID" value="MTW20940.1"/>
    <property type="molecule type" value="Genomic_DNA"/>
</dbReference>
<feature type="transmembrane region" description="Helical" evidence="5">
    <location>
        <begin position="203"/>
        <end position="222"/>
    </location>
</feature>
<keyword evidence="3 5" id="KW-1133">Transmembrane helix</keyword>
<protein>
    <recommendedName>
        <fullName evidence="6">Sodium/calcium exchanger membrane region domain-containing protein</fullName>
    </recommendedName>
</protein>
<keyword evidence="2 5" id="KW-0812">Transmembrane</keyword>
<sequence>MPDWLLSLAVLIPGLVGLILGVALLCGAITVSARATGGARRWPSAPVFALLMNLPALAVLLQAVGSGASRMALGVIVGGHLLGVLLTIGAVSPSCSASRQDRPRAQRLLGASVGVWVLMLDGGIARIEGGGLILLCLLYLAWSARCCRDDATGIALFQPVLGLGRCWRRISRALVGLTVLSLGAQLLAMGALDLAFVLELDRWTIGLTLVVPASLGSSWLAMVTRRPRQADASVIGPSRWLDFSLVNLLGLTGLVALATPGGLDLTRETVQVSWLLVILSALLVWLSLVRDDEG</sequence>
<dbReference type="GO" id="GO:0055085">
    <property type="term" value="P:transmembrane transport"/>
    <property type="evidence" value="ECO:0007669"/>
    <property type="project" value="InterPro"/>
</dbReference>
<feature type="transmembrane region" description="Helical" evidence="5">
    <location>
        <begin position="6"/>
        <end position="33"/>
    </location>
</feature>
<evidence type="ECO:0000313" key="7">
    <source>
        <dbReference type="EMBL" id="MTW20940.1"/>
    </source>
</evidence>
<comment type="subcellular location">
    <subcellularLocation>
        <location evidence="1">Membrane</location>
        <topology evidence="1">Multi-pass membrane protein</topology>
    </subcellularLocation>
</comment>
<evidence type="ECO:0000256" key="2">
    <source>
        <dbReference type="ARBA" id="ARBA00022692"/>
    </source>
</evidence>
<evidence type="ECO:0000256" key="4">
    <source>
        <dbReference type="ARBA" id="ARBA00023136"/>
    </source>
</evidence>
<dbReference type="Gene3D" id="1.20.1420.30">
    <property type="entry name" value="NCX, central ion-binding region"/>
    <property type="match status" value="1"/>
</dbReference>
<reference evidence="7 8" key="1">
    <citation type="submission" date="2019-11" db="EMBL/GenBank/DDBJ databases">
        <title>Whole-genome sequence of the anaerobic purple sulfur bacterium Allochromatium palmeri DSM 15591.</title>
        <authorList>
            <person name="Kyndt J.A."/>
            <person name="Meyer T.E."/>
        </authorList>
    </citation>
    <scope>NUCLEOTIDE SEQUENCE [LARGE SCALE GENOMIC DNA]</scope>
    <source>
        <strain evidence="7 8">DSM 15591</strain>
    </source>
</reference>
<dbReference type="InterPro" id="IPR004837">
    <property type="entry name" value="NaCa_Exmemb"/>
</dbReference>
<gene>
    <name evidence="7" type="ORF">GJ668_07485</name>
</gene>
<evidence type="ECO:0000256" key="3">
    <source>
        <dbReference type="ARBA" id="ARBA00022989"/>
    </source>
</evidence>
<comment type="caution">
    <text evidence="7">The sequence shown here is derived from an EMBL/GenBank/DDBJ whole genome shotgun (WGS) entry which is preliminary data.</text>
</comment>
<dbReference type="GO" id="GO:0016020">
    <property type="term" value="C:membrane"/>
    <property type="evidence" value="ECO:0007669"/>
    <property type="project" value="UniProtKB-SubCell"/>
</dbReference>
<keyword evidence="4 5" id="KW-0472">Membrane</keyword>
<feature type="transmembrane region" description="Helical" evidence="5">
    <location>
        <begin position="71"/>
        <end position="92"/>
    </location>
</feature>
<evidence type="ECO:0000259" key="6">
    <source>
        <dbReference type="Pfam" id="PF01699"/>
    </source>
</evidence>
<dbReference type="Proteomes" id="UP000434044">
    <property type="component" value="Unassembled WGS sequence"/>
</dbReference>
<feature type="domain" description="Sodium/calcium exchanger membrane region" evidence="6">
    <location>
        <begin position="7"/>
        <end position="143"/>
    </location>
</feature>
<evidence type="ECO:0000256" key="1">
    <source>
        <dbReference type="ARBA" id="ARBA00004141"/>
    </source>
</evidence>
<dbReference type="InterPro" id="IPR044880">
    <property type="entry name" value="NCX_ion-bd_dom_sf"/>
</dbReference>
<organism evidence="7 8">
    <name type="scientific">Allochromatium palmeri</name>
    <dbReference type="NCBI Taxonomy" id="231048"/>
    <lineage>
        <taxon>Bacteria</taxon>
        <taxon>Pseudomonadati</taxon>
        <taxon>Pseudomonadota</taxon>
        <taxon>Gammaproteobacteria</taxon>
        <taxon>Chromatiales</taxon>
        <taxon>Chromatiaceae</taxon>
        <taxon>Allochromatium</taxon>
    </lineage>
</organism>
<evidence type="ECO:0000313" key="8">
    <source>
        <dbReference type="Proteomes" id="UP000434044"/>
    </source>
</evidence>
<dbReference type="AlphaFoldDB" id="A0A6N8EBR5"/>
<feature type="transmembrane region" description="Helical" evidence="5">
    <location>
        <begin position="269"/>
        <end position="289"/>
    </location>
</feature>
<feature type="transmembrane region" description="Helical" evidence="5">
    <location>
        <begin position="173"/>
        <end position="197"/>
    </location>
</feature>
<dbReference type="Pfam" id="PF01699">
    <property type="entry name" value="Na_Ca_ex"/>
    <property type="match status" value="1"/>
</dbReference>
<dbReference type="RefSeq" id="WP_155449521.1">
    <property type="nucleotide sequence ID" value="NZ_WNKT01000011.1"/>
</dbReference>
<accession>A0A6N8EBR5</accession>
<proteinExistence type="predicted"/>
<evidence type="ECO:0000256" key="5">
    <source>
        <dbReference type="SAM" id="Phobius"/>
    </source>
</evidence>